<dbReference type="InterPro" id="IPR046845">
    <property type="entry name" value="ASY3-like_CC"/>
</dbReference>
<feature type="region of interest" description="Disordered" evidence="1">
    <location>
        <begin position="208"/>
        <end position="268"/>
    </location>
</feature>
<gene>
    <name evidence="3" type="ORF">DH2020_048139</name>
</gene>
<keyword evidence="4" id="KW-1185">Reference proteome</keyword>
<name>A0ABR0U7M5_REHGL</name>
<feature type="compositionally biased region" description="Basic and acidic residues" evidence="1">
    <location>
        <begin position="330"/>
        <end position="342"/>
    </location>
</feature>
<dbReference type="EMBL" id="JABTTQ020003346">
    <property type="protein sequence ID" value="KAK6118155.1"/>
    <property type="molecule type" value="Genomic_DNA"/>
</dbReference>
<feature type="region of interest" description="Disordered" evidence="1">
    <location>
        <begin position="519"/>
        <end position="544"/>
    </location>
</feature>
<dbReference type="InterPro" id="IPR037731">
    <property type="entry name" value="ASY3-like"/>
</dbReference>
<feature type="region of interest" description="Disordered" evidence="1">
    <location>
        <begin position="364"/>
        <end position="393"/>
    </location>
</feature>
<evidence type="ECO:0000256" key="1">
    <source>
        <dbReference type="SAM" id="MobiDB-lite"/>
    </source>
</evidence>
<sequence length="660" mass="73385">MSDNRSFSSNYQYCSQSRKISIGVLVDSISKAEVKDIKETVVRIAENGSSSKGNCVKDGEQHTPLVEKHLIDAQQDTSPWVSTRSFNQKIPSSAAVHDIDHTPSLPATSRQRPRSKLLEKASAAHSLKFFAGKTGLEPDECREKDFGKATYSITVGKVKNAEHVDNLAFSTEPEVLLEKEQAEDKIRKTETGGRETLRMKLWEVLGNISSPNKDCPGSHSMELHPDQRDGKQSPIGKKNPNSDTIESDSETHIIKRPMTRSLIRKKASTENKHYKIDATKSTFRRKECPQKKMLSSKGDCSRRLYDNFNDCSLPSMSNKDARPIPGGETHQVHNHENAEEKQQSLNKSRSVPAVEKSMVHGNKFFNANSSNDRRSDVFVEPKSGSKKKNSFESPLNVMTEKQKDVEQPIDVTNSKLKDQTEDICHSFLQNKRNSVYNASTPSFEIKSHGCLPKSKQGKIQSPAAKRFNTEGIQTFKSLLSSKSAECKPNMQVNSSVSLILQCKLNYSLLMKPSFIMEDGEGRMSKSSTDATDSESSEDDSLLKGCRESKQLSPELCIDEKFQRGSNKSLGHEKDVEVTGCSPVAESLKGSQDSSELQMYGKQNQEDGLASAVALFTVALDRVKTKMKSFSNKRSAEILRAGAENIFLLLQDAESQIKTDV</sequence>
<evidence type="ECO:0000259" key="2">
    <source>
        <dbReference type="Pfam" id="PF20435"/>
    </source>
</evidence>
<accession>A0ABR0U7M5</accession>
<dbReference type="Proteomes" id="UP001318860">
    <property type="component" value="Unassembled WGS sequence"/>
</dbReference>
<feature type="compositionally biased region" description="Basic residues" evidence="1">
    <location>
        <begin position="254"/>
        <end position="266"/>
    </location>
</feature>
<dbReference type="PANTHER" id="PTHR36027">
    <property type="entry name" value="MEIOSIS-SPECIFIC PROTEIN ASY3"/>
    <property type="match status" value="1"/>
</dbReference>
<dbReference type="Pfam" id="PF20435">
    <property type="entry name" value="ASY3-like"/>
    <property type="match status" value="1"/>
</dbReference>
<evidence type="ECO:0000313" key="4">
    <source>
        <dbReference type="Proteomes" id="UP001318860"/>
    </source>
</evidence>
<reference evidence="3 4" key="1">
    <citation type="journal article" date="2021" name="Comput. Struct. Biotechnol. J.">
        <title>De novo genome assembly of the potent medicinal plant Rehmannia glutinosa using nanopore technology.</title>
        <authorList>
            <person name="Ma L."/>
            <person name="Dong C."/>
            <person name="Song C."/>
            <person name="Wang X."/>
            <person name="Zheng X."/>
            <person name="Niu Y."/>
            <person name="Chen S."/>
            <person name="Feng W."/>
        </authorList>
    </citation>
    <scope>NUCLEOTIDE SEQUENCE [LARGE SCALE GENOMIC DNA]</scope>
    <source>
        <strain evidence="3">DH-2019</strain>
    </source>
</reference>
<feature type="domain" description="Meiosis-specific protein ASY3-like coiled-coil" evidence="2">
    <location>
        <begin position="1"/>
        <end position="659"/>
    </location>
</feature>
<comment type="caution">
    <text evidence="3">The sequence shown here is derived from an EMBL/GenBank/DDBJ whole genome shotgun (WGS) entry which is preliminary data.</text>
</comment>
<protein>
    <recommendedName>
        <fullName evidence="2">Meiosis-specific protein ASY3-like coiled-coil domain-containing protein</fullName>
    </recommendedName>
</protein>
<dbReference type="PANTHER" id="PTHR36027:SF1">
    <property type="entry name" value="MEIOSIS-SPECIFIC PROTEIN ASY3"/>
    <property type="match status" value="1"/>
</dbReference>
<organism evidence="3 4">
    <name type="scientific">Rehmannia glutinosa</name>
    <name type="common">Chinese foxglove</name>
    <dbReference type="NCBI Taxonomy" id="99300"/>
    <lineage>
        <taxon>Eukaryota</taxon>
        <taxon>Viridiplantae</taxon>
        <taxon>Streptophyta</taxon>
        <taxon>Embryophyta</taxon>
        <taxon>Tracheophyta</taxon>
        <taxon>Spermatophyta</taxon>
        <taxon>Magnoliopsida</taxon>
        <taxon>eudicotyledons</taxon>
        <taxon>Gunneridae</taxon>
        <taxon>Pentapetalae</taxon>
        <taxon>asterids</taxon>
        <taxon>lamiids</taxon>
        <taxon>Lamiales</taxon>
        <taxon>Orobanchaceae</taxon>
        <taxon>Rehmannieae</taxon>
        <taxon>Rehmannia</taxon>
    </lineage>
</organism>
<feature type="region of interest" description="Disordered" evidence="1">
    <location>
        <begin position="313"/>
        <end position="349"/>
    </location>
</feature>
<feature type="compositionally biased region" description="Basic and acidic residues" evidence="1">
    <location>
        <begin position="221"/>
        <end position="231"/>
    </location>
</feature>
<evidence type="ECO:0000313" key="3">
    <source>
        <dbReference type="EMBL" id="KAK6118155.1"/>
    </source>
</evidence>
<proteinExistence type="predicted"/>